<evidence type="ECO:0000256" key="4">
    <source>
        <dbReference type="RuleBase" id="RU003968"/>
    </source>
</evidence>
<proteinExistence type="inferred from homology"/>
<keyword evidence="4" id="KW-0285">Flavoprotein</keyword>
<dbReference type="AlphaFoldDB" id="A0A194XBL7"/>
<evidence type="ECO:0000256" key="3">
    <source>
        <dbReference type="PIRSR" id="PIRSR000137-2"/>
    </source>
</evidence>
<dbReference type="InterPro" id="IPR036188">
    <property type="entry name" value="FAD/NAD-bd_sf"/>
</dbReference>
<dbReference type="InParanoid" id="A0A194XBL7"/>
<keyword evidence="3 4" id="KW-0274">FAD</keyword>
<feature type="binding site" evidence="3">
    <location>
        <begin position="549"/>
        <end position="550"/>
    </location>
    <ligand>
        <name>FAD</name>
        <dbReference type="ChEBI" id="CHEBI:57692"/>
    </ligand>
</feature>
<evidence type="ECO:0000259" key="6">
    <source>
        <dbReference type="PROSITE" id="PS00624"/>
    </source>
</evidence>
<dbReference type="PROSITE" id="PS00624">
    <property type="entry name" value="GMC_OXRED_2"/>
    <property type="match status" value="1"/>
</dbReference>
<dbReference type="Gene3D" id="3.50.50.60">
    <property type="entry name" value="FAD/NAD(P)-binding domain"/>
    <property type="match status" value="1"/>
</dbReference>
<evidence type="ECO:0000313" key="8">
    <source>
        <dbReference type="Proteomes" id="UP000070700"/>
    </source>
</evidence>
<dbReference type="KEGG" id="psco:LY89DRAFT_747211"/>
<dbReference type="InterPro" id="IPR000172">
    <property type="entry name" value="GMC_OxRdtase_N"/>
</dbReference>
<dbReference type="EMBL" id="KQ947414">
    <property type="protein sequence ID" value="KUJ17548.1"/>
    <property type="molecule type" value="Genomic_DNA"/>
</dbReference>
<protein>
    <submittedName>
        <fullName evidence="7">Glucose-methanol-choline oxidoreductase</fullName>
    </submittedName>
</protein>
<dbReference type="GO" id="GO:0050660">
    <property type="term" value="F:flavin adenine dinucleotide binding"/>
    <property type="evidence" value="ECO:0007669"/>
    <property type="project" value="InterPro"/>
</dbReference>
<dbReference type="PROSITE" id="PS00623">
    <property type="entry name" value="GMC_OXRED_1"/>
    <property type="match status" value="1"/>
</dbReference>
<evidence type="ECO:0000256" key="1">
    <source>
        <dbReference type="ARBA" id="ARBA00010790"/>
    </source>
</evidence>
<reference evidence="7 8" key="1">
    <citation type="submission" date="2015-10" db="EMBL/GenBank/DDBJ databases">
        <title>Full genome of DAOMC 229536 Phialocephala scopiformis, a fungal endophyte of spruce producing the potent anti-insectan compound rugulosin.</title>
        <authorList>
            <consortium name="DOE Joint Genome Institute"/>
            <person name="Walker A.K."/>
            <person name="Frasz S.L."/>
            <person name="Seifert K.A."/>
            <person name="Miller J.D."/>
            <person name="Mondo S.J."/>
            <person name="Labutti K."/>
            <person name="Lipzen A."/>
            <person name="Dockter R."/>
            <person name="Kennedy M."/>
            <person name="Grigoriev I.V."/>
            <person name="Spatafora J.W."/>
        </authorList>
    </citation>
    <scope>NUCLEOTIDE SEQUENCE [LARGE SCALE GENOMIC DNA]</scope>
    <source>
        <strain evidence="7 8">CBS 120377</strain>
    </source>
</reference>
<gene>
    <name evidence="7" type="ORF">LY89DRAFT_747211</name>
</gene>
<evidence type="ECO:0000256" key="2">
    <source>
        <dbReference type="ARBA" id="ARBA00023180"/>
    </source>
</evidence>
<dbReference type="Proteomes" id="UP000070700">
    <property type="component" value="Unassembled WGS sequence"/>
</dbReference>
<dbReference type="Pfam" id="PF00732">
    <property type="entry name" value="GMC_oxred_N"/>
    <property type="match status" value="1"/>
</dbReference>
<feature type="domain" description="Glucose-methanol-choline oxidoreductase N-terminal" evidence="6">
    <location>
        <begin position="276"/>
        <end position="290"/>
    </location>
</feature>
<evidence type="ECO:0000259" key="5">
    <source>
        <dbReference type="PROSITE" id="PS00623"/>
    </source>
</evidence>
<dbReference type="GeneID" id="28830838"/>
<dbReference type="STRING" id="149040.A0A194XBL7"/>
<evidence type="ECO:0000313" key="7">
    <source>
        <dbReference type="EMBL" id="KUJ17548.1"/>
    </source>
</evidence>
<dbReference type="PIRSF" id="PIRSF000137">
    <property type="entry name" value="Alcohol_oxidase"/>
    <property type="match status" value="1"/>
</dbReference>
<dbReference type="SUPFAM" id="SSF54373">
    <property type="entry name" value="FAD-linked reductases, C-terminal domain"/>
    <property type="match status" value="1"/>
</dbReference>
<feature type="binding site" evidence="3">
    <location>
        <position position="240"/>
    </location>
    <ligand>
        <name>FAD</name>
        <dbReference type="ChEBI" id="CHEBI:57692"/>
    </ligand>
</feature>
<accession>A0A194XBL7</accession>
<dbReference type="InterPro" id="IPR012132">
    <property type="entry name" value="GMC_OxRdtase"/>
</dbReference>
<keyword evidence="8" id="KW-1185">Reference proteome</keyword>
<name>A0A194XBL7_MOLSC</name>
<dbReference type="GO" id="GO:0044550">
    <property type="term" value="P:secondary metabolite biosynthetic process"/>
    <property type="evidence" value="ECO:0007669"/>
    <property type="project" value="TreeGrafter"/>
</dbReference>
<organism evidence="7 8">
    <name type="scientific">Mollisia scopiformis</name>
    <name type="common">Conifer needle endophyte fungus</name>
    <name type="synonym">Phialocephala scopiformis</name>
    <dbReference type="NCBI Taxonomy" id="149040"/>
    <lineage>
        <taxon>Eukaryota</taxon>
        <taxon>Fungi</taxon>
        <taxon>Dikarya</taxon>
        <taxon>Ascomycota</taxon>
        <taxon>Pezizomycotina</taxon>
        <taxon>Leotiomycetes</taxon>
        <taxon>Helotiales</taxon>
        <taxon>Mollisiaceae</taxon>
        <taxon>Mollisia</taxon>
    </lineage>
</organism>
<dbReference type="PANTHER" id="PTHR11552">
    <property type="entry name" value="GLUCOSE-METHANOL-CHOLINE GMC OXIDOREDUCTASE"/>
    <property type="match status" value="1"/>
</dbReference>
<dbReference type="SUPFAM" id="SSF51905">
    <property type="entry name" value="FAD/NAD(P)-binding domain"/>
    <property type="match status" value="1"/>
</dbReference>
<comment type="similarity">
    <text evidence="1 4">Belongs to the GMC oxidoreductase family.</text>
</comment>
<dbReference type="InterPro" id="IPR007867">
    <property type="entry name" value="GMC_OxRtase_C"/>
</dbReference>
<dbReference type="RefSeq" id="XP_018071903.1">
    <property type="nucleotide sequence ID" value="XM_018221112.1"/>
</dbReference>
<dbReference type="OrthoDB" id="269227at2759"/>
<dbReference type="PANTHER" id="PTHR11552:SF138">
    <property type="entry name" value="DEHYDROGENASE PKFF-RELATED"/>
    <property type="match status" value="1"/>
</dbReference>
<keyword evidence="2" id="KW-0325">Glycoprotein</keyword>
<dbReference type="Pfam" id="PF05199">
    <property type="entry name" value="GMC_oxred_C"/>
    <property type="match status" value="1"/>
</dbReference>
<comment type="cofactor">
    <cofactor evidence="3">
        <name>FAD</name>
        <dbReference type="ChEBI" id="CHEBI:57692"/>
    </cofactor>
</comment>
<feature type="domain" description="Glucose-methanol-choline oxidoreductase N-terminal" evidence="5">
    <location>
        <begin position="91"/>
        <end position="114"/>
    </location>
</feature>
<sequence length="567" mass="61373">MPVIPGKSATYDYVVIGGGTAGLTIATRLAQDSSLSVAIVEAVGFYEVDGGNVSVVPFYGSQGTSNPLLNWQFMTTPQPSLLNQTYHYARGKTLGGSSALNFMIYQRATVDSLQKWADEIDDQSYTSYQKSTNYTYAKVDLRIRNATVANDTGAFVAGAGPLHVSYPNYANPLGTFYPAAFEELGLSPLPYGVNTGPLIGYAYSTVTENPEDETRSSSQSSFLDFAITHTNLTIYTKTIVEKILFDNLNLARGVNIKTDNTSFTLFAQKEIILSAGAIQSPQLLMVSGIGPAKILQQYNIPIIADLPGVGQNLHDNPASIVLYNSPFVLDAAQLATAVVPYEVNHTGPYTNPGSEVIGWDKVSTKKFSNLSLSTIASLAESFPPDWPEVEFVANGVDSLVMSYGRHSPAQPIGTVFSILTTFSRGNVTISSDSMDNPPLINPGWYSDPRDREIGIASFRYIRALEATESLKELLVDGELVPGDSVQTDEEIWEYIQKGTTSLSHASCTNKMGKSDDKMAVVDSDAKVYGIKNLRVVDASSFPFLVPGQPQSMVYALAEKIADRILNP</sequence>
<dbReference type="GO" id="GO:0016614">
    <property type="term" value="F:oxidoreductase activity, acting on CH-OH group of donors"/>
    <property type="evidence" value="ECO:0007669"/>
    <property type="project" value="InterPro"/>
</dbReference>
<dbReference type="Gene3D" id="3.30.560.10">
    <property type="entry name" value="Glucose Oxidase, domain 3"/>
    <property type="match status" value="1"/>
</dbReference>